<sequence length="91" mass="9907">MTSLPISVDLPGGWSCSFHFKQGSSGEYSGVAEIALDGLRHGELVIMAQPSLDAAVARMKLKASQFVRARSAAAGHKPWRQREREPDEAQK</sequence>
<accession>A0A679JM78</accession>
<dbReference type="AlphaFoldDB" id="A0A679JM78"/>
<feature type="compositionally biased region" description="Basic and acidic residues" evidence="1">
    <location>
        <begin position="80"/>
        <end position="91"/>
    </location>
</feature>
<protein>
    <submittedName>
        <fullName evidence="2">Uncharacterized protein</fullName>
    </submittedName>
</protein>
<gene>
    <name evidence="2" type="ORF">VVAX_04952</name>
</gene>
<feature type="region of interest" description="Disordered" evidence="1">
    <location>
        <begin position="69"/>
        <end position="91"/>
    </location>
</feature>
<dbReference type="EMBL" id="LR743507">
    <property type="protein sequence ID" value="CAA2108442.1"/>
    <property type="molecule type" value="Genomic_DNA"/>
</dbReference>
<organism evidence="2">
    <name type="scientific">Variovorax paradoxus</name>
    <dbReference type="NCBI Taxonomy" id="34073"/>
    <lineage>
        <taxon>Bacteria</taxon>
        <taxon>Pseudomonadati</taxon>
        <taxon>Pseudomonadota</taxon>
        <taxon>Betaproteobacteria</taxon>
        <taxon>Burkholderiales</taxon>
        <taxon>Comamonadaceae</taxon>
        <taxon>Variovorax</taxon>
    </lineage>
</organism>
<evidence type="ECO:0000313" key="2">
    <source>
        <dbReference type="EMBL" id="CAA2108442.1"/>
    </source>
</evidence>
<dbReference type="RefSeq" id="WP_339092455.1">
    <property type="nucleotide sequence ID" value="NZ_LR743507.1"/>
</dbReference>
<evidence type="ECO:0000256" key="1">
    <source>
        <dbReference type="SAM" id="MobiDB-lite"/>
    </source>
</evidence>
<name>A0A679JM78_VARPD</name>
<reference evidence="2" key="1">
    <citation type="submission" date="2019-12" db="EMBL/GenBank/DDBJ databases">
        <authorList>
            <person name="Cremers G."/>
        </authorList>
    </citation>
    <scope>NUCLEOTIDE SEQUENCE</scope>
    <source>
        <strain evidence="2">Vvax</strain>
    </source>
</reference>
<proteinExistence type="predicted"/>